<dbReference type="EMBL" id="CH476619">
    <property type="protein sequence ID" value="EEP82302.1"/>
    <property type="molecule type" value="Genomic_DNA"/>
</dbReference>
<evidence type="ECO:0000256" key="5">
    <source>
        <dbReference type="ARBA" id="ARBA00042398"/>
    </source>
</evidence>
<feature type="binding site" evidence="12">
    <location>
        <position position="260"/>
    </location>
    <ligand>
        <name>Mg(2+)</name>
        <dbReference type="ChEBI" id="CHEBI:18420"/>
        <label>1</label>
    </ligand>
</feature>
<dbReference type="InParanoid" id="C4JYB6"/>
<evidence type="ECO:0000256" key="6">
    <source>
        <dbReference type="ARBA" id="ARBA00042471"/>
    </source>
</evidence>
<evidence type="ECO:0000256" key="12">
    <source>
        <dbReference type="PIRSR" id="PIRSR605502-1"/>
    </source>
</evidence>
<evidence type="ECO:0000256" key="11">
    <source>
        <dbReference type="ARBA" id="ARBA00049015"/>
    </source>
</evidence>
<dbReference type="SUPFAM" id="SSF101478">
    <property type="entry name" value="ADP-ribosylglycohydrolase"/>
    <property type="match status" value="1"/>
</dbReference>
<comment type="catalytic activity">
    <reaction evidence="11">
        <text>alpha-NAD(+) + H2O = ADP-D-ribose + nicotinamide + H(+)</text>
        <dbReference type="Rhea" id="RHEA:68792"/>
        <dbReference type="ChEBI" id="CHEBI:15377"/>
        <dbReference type="ChEBI" id="CHEBI:15378"/>
        <dbReference type="ChEBI" id="CHEBI:17154"/>
        <dbReference type="ChEBI" id="CHEBI:57967"/>
        <dbReference type="ChEBI" id="CHEBI:77017"/>
    </reaction>
</comment>
<dbReference type="PANTHER" id="PTHR16222:SF24">
    <property type="entry name" value="ADP-RIBOSYLHYDROLASE ARH3"/>
    <property type="match status" value="1"/>
</dbReference>
<reference evidence="14" key="1">
    <citation type="journal article" date="2009" name="Genome Res.">
        <title>Comparative genomic analyses of the human fungal pathogens Coccidioides and their relatives.</title>
        <authorList>
            <person name="Sharpton T.J."/>
            <person name="Stajich J.E."/>
            <person name="Rounsley S.D."/>
            <person name="Gardner M.J."/>
            <person name="Wortman J.R."/>
            <person name="Jordar V.S."/>
            <person name="Maiti R."/>
            <person name="Kodira C.D."/>
            <person name="Neafsey D.E."/>
            <person name="Zeng Q."/>
            <person name="Hung C.-Y."/>
            <person name="McMahan C."/>
            <person name="Muszewska A."/>
            <person name="Grynberg M."/>
            <person name="Mandel M.A."/>
            <person name="Kellner E.M."/>
            <person name="Barker B.M."/>
            <person name="Galgiani J.N."/>
            <person name="Orbach M.J."/>
            <person name="Kirkland T.N."/>
            <person name="Cole G.T."/>
            <person name="Henn M.R."/>
            <person name="Birren B.W."/>
            <person name="Taylor J.W."/>
        </authorList>
    </citation>
    <scope>NUCLEOTIDE SEQUENCE [LARGE SCALE GENOMIC DNA]</scope>
    <source>
        <strain evidence="14">UAMH 1704</strain>
    </source>
</reference>
<dbReference type="PANTHER" id="PTHR16222">
    <property type="entry name" value="ADP-RIBOSYLGLYCOHYDROLASE"/>
    <property type="match status" value="1"/>
</dbReference>
<comment type="cofactor">
    <cofactor evidence="12">
        <name>Mg(2+)</name>
        <dbReference type="ChEBI" id="CHEBI:18420"/>
    </cofactor>
    <text evidence="12">Binds 2 magnesium ions per subunit.</text>
</comment>
<evidence type="ECO:0000313" key="13">
    <source>
        <dbReference type="EMBL" id="EEP82302.1"/>
    </source>
</evidence>
<organism evidence="13 14">
    <name type="scientific">Uncinocarpus reesii (strain UAMH 1704)</name>
    <dbReference type="NCBI Taxonomy" id="336963"/>
    <lineage>
        <taxon>Eukaryota</taxon>
        <taxon>Fungi</taxon>
        <taxon>Dikarya</taxon>
        <taxon>Ascomycota</taxon>
        <taxon>Pezizomycotina</taxon>
        <taxon>Eurotiomycetes</taxon>
        <taxon>Eurotiomycetidae</taxon>
        <taxon>Onygenales</taxon>
        <taxon>Onygenaceae</taxon>
        <taxon>Uncinocarpus</taxon>
    </lineage>
</organism>
<feature type="binding site" evidence="12">
    <location>
        <position position="263"/>
    </location>
    <ligand>
        <name>Mg(2+)</name>
        <dbReference type="ChEBI" id="CHEBI:18420"/>
        <label>1</label>
    </ligand>
</feature>
<feature type="binding site" evidence="12">
    <location>
        <position position="262"/>
    </location>
    <ligand>
        <name>Mg(2+)</name>
        <dbReference type="ChEBI" id="CHEBI:18420"/>
        <label>1</label>
    </ligand>
</feature>
<dbReference type="Gene3D" id="1.10.4080.10">
    <property type="entry name" value="ADP-ribosylation/Crystallin J1"/>
    <property type="match status" value="1"/>
</dbReference>
<comment type="similarity">
    <text evidence="1">Belongs to the ADP-ribosylglycohydrolase family.</text>
</comment>
<evidence type="ECO:0000256" key="10">
    <source>
        <dbReference type="ARBA" id="ARBA00043193"/>
    </source>
</evidence>
<dbReference type="GO" id="GO:0004649">
    <property type="term" value="F:poly(ADP-ribose) glycohydrolase activity"/>
    <property type="evidence" value="ECO:0007669"/>
    <property type="project" value="UniProtKB-EC"/>
</dbReference>
<accession>C4JYB6</accession>
<evidence type="ECO:0000256" key="7">
    <source>
        <dbReference type="ARBA" id="ARBA00042722"/>
    </source>
</evidence>
<dbReference type="InterPro" id="IPR050792">
    <property type="entry name" value="ADP-ribosylglycohydrolase"/>
</dbReference>
<sequence>MASPSRESRIKGSIFGVATVDALGGPVEFLPRGSFPKVTGYQHNNTFNVPAGKGIFNPQAALQNYIRWWKEGYLSATGYCFDVGHATVKALALWRKFFALLEKGGRKDGFEDEQLVIDGALKYENFCGNGSLMRVSPVGLVYSHDLQLALSVAARSSRVTHPYPTCTECCELYTRLIVSAMNGAGKEAIAEELSNVPFNDSKVAERFCKYTSIKDWETMEESDIDSTGYVVSTMEAALWSFFTTSSFQDGALKVVNLGQDADTVGAVYGGLAGAFYGFENIPSEWVQGLQRKDVVGEISSGLAGLVQDDHVST</sequence>
<dbReference type="KEGG" id="ure:UREG_07167"/>
<name>C4JYB6_UNCRE</name>
<dbReference type="GeneID" id="8439769"/>
<dbReference type="Proteomes" id="UP000002058">
    <property type="component" value="Unassembled WGS sequence"/>
</dbReference>
<protein>
    <recommendedName>
        <fullName evidence="4">ADP-ribosylhydrolase ARH3</fullName>
        <ecNumber evidence="2">3.2.1.143</ecNumber>
    </recommendedName>
    <alternativeName>
        <fullName evidence="5">ADP-ribose glycohydrolase ARH3</fullName>
    </alternativeName>
    <alternativeName>
        <fullName evidence="6">ADP-ribosylhydrolase 3</fullName>
    </alternativeName>
    <alternativeName>
        <fullName evidence="9">O-acetyl-ADP-ribose deacetylase ARH3</fullName>
    </alternativeName>
    <alternativeName>
        <fullName evidence="10">Poly(ADP-ribose) glycohydrolase ARH3</fullName>
    </alternativeName>
    <alternativeName>
        <fullName evidence="8">[Protein ADP-ribosylarginine] hydrolase-like protein 2</fullName>
    </alternativeName>
    <alternativeName>
        <fullName evidence="7">[Protein ADP-ribosylserine] hydrolase</fullName>
    </alternativeName>
</protein>
<dbReference type="STRING" id="336963.C4JYB6"/>
<evidence type="ECO:0000256" key="2">
    <source>
        <dbReference type="ARBA" id="ARBA00012255"/>
    </source>
</evidence>
<keyword evidence="12" id="KW-0460">Magnesium</keyword>
<evidence type="ECO:0000256" key="1">
    <source>
        <dbReference type="ARBA" id="ARBA00010702"/>
    </source>
</evidence>
<gene>
    <name evidence="13" type="ORF">UREG_07167</name>
</gene>
<dbReference type="Pfam" id="PF03747">
    <property type="entry name" value="ADP_ribosyl_GH"/>
    <property type="match status" value="1"/>
</dbReference>
<dbReference type="EC" id="3.2.1.143" evidence="2"/>
<keyword evidence="12" id="KW-0479">Metal-binding</keyword>
<keyword evidence="14" id="KW-1185">Reference proteome</keyword>
<dbReference type="InterPro" id="IPR036705">
    <property type="entry name" value="Ribosyl_crysJ1_sf"/>
</dbReference>
<dbReference type="AlphaFoldDB" id="C4JYB6"/>
<dbReference type="GO" id="GO:0046872">
    <property type="term" value="F:metal ion binding"/>
    <property type="evidence" value="ECO:0007669"/>
    <property type="project" value="UniProtKB-KW"/>
</dbReference>
<evidence type="ECO:0000256" key="4">
    <source>
        <dbReference type="ARBA" id="ARBA00041057"/>
    </source>
</evidence>
<dbReference type="eggNOG" id="ENOG502RZ0J">
    <property type="taxonomic scope" value="Eukaryota"/>
</dbReference>
<dbReference type="InterPro" id="IPR005502">
    <property type="entry name" value="Ribosyl_crysJ1"/>
</dbReference>
<evidence type="ECO:0000256" key="9">
    <source>
        <dbReference type="ARBA" id="ARBA00043187"/>
    </source>
</evidence>
<proteinExistence type="inferred from homology"/>
<evidence type="ECO:0000256" key="8">
    <source>
        <dbReference type="ARBA" id="ARBA00042850"/>
    </source>
</evidence>
<keyword evidence="3" id="KW-0378">Hydrolase</keyword>
<dbReference type="HOGENOM" id="CLU_024566_8_2_1"/>
<dbReference type="OrthoDB" id="2021138at2759"/>
<dbReference type="RefSeq" id="XP_002582394.1">
    <property type="nucleotide sequence ID" value="XM_002582348.1"/>
</dbReference>
<dbReference type="VEuPathDB" id="FungiDB:UREG_07167"/>
<evidence type="ECO:0000313" key="14">
    <source>
        <dbReference type="Proteomes" id="UP000002058"/>
    </source>
</evidence>
<dbReference type="OMA" id="PGTWTDD"/>
<evidence type="ECO:0000256" key="3">
    <source>
        <dbReference type="ARBA" id="ARBA00022801"/>
    </source>
</evidence>